<dbReference type="SUPFAM" id="SSF53328">
    <property type="entry name" value="Formyltransferase"/>
    <property type="match status" value="1"/>
</dbReference>
<evidence type="ECO:0000259" key="1">
    <source>
        <dbReference type="Pfam" id="PF00551"/>
    </source>
</evidence>
<dbReference type="InterPro" id="IPR036477">
    <property type="entry name" value="Formyl_transf_N_sf"/>
</dbReference>
<comment type="caution">
    <text evidence="2">The sequence shown here is derived from an EMBL/GenBank/DDBJ whole genome shotgun (WGS) entry which is preliminary data.</text>
</comment>
<accession>A0A9D2P1U1</accession>
<dbReference type="PANTHER" id="PTHR11138">
    <property type="entry name" value="METHIONYL-TRNA FORMYLTRANSFERASE"/>
    <property type="match status" value="1"/>
</dbReference>
<sequence length="275" mass="30824">MRIAYLGYDILLPCLRALEESGCSVMELFSFPTDNEFEFNRELRHFAGEKGIPFTERPIGLDDIHRLKGAGCEAVFCAGYLYRVPVDHSLPIVNIHPSLLPVGRGGWPMPVTILRGLTESGVTLHKMEEGFDTGDILLQQAFPVGPEDDLETMTAKIRTIAADLCRRMAADFDRLWAAGRPQGAGEYWPCPQKPDYTITAQTPPQETERILRAFFGFDCYLKTKEAEYRIVRGVFRPEPHARPFGTVETRPDGTRRYAVRGGIIETVGEKEESGA</sequence>
<dbReference type="AlphaFoldDB" id="A0A9D2P1U1"/>
<evidence type="ECO:0000313" key="2">
    <source>
        <dbReference type="EMBL" id="HJC40878.1"/>
    </source>
</evidence>
<dbReference type="EMBL" id="DWWJ01000091">
    <property type="protein sequence ID" value="HJC40878.1"/>
    <property type="molecule type" value="Genomic_DNA"/>
</dbReference>
<reference evidence="2" key="2">
    <citation type="submission" date="2021-04" db="EMBL/GenBank/DDBJ databases">
        <authorList>
            <person name="Gilroy R."/>
        </authorList>
    </citation>
    <scope>NUCLEOTIDE SEQUENCE</scope>
    <source>
        <strain evidence="2">CHK186-1790</strain>
    </source>
</reference>
<gene>
    <name evidence="2" type="ORF">H9701_04925</name>
</gene>
<feature type="domain" description="Formyl transferase N-terminal" evidence="1">
    <location>
        <begin position="74"/>
        <end position="160"/>
    </location>
</feature>
<dbReference type="Gene3D" id="3.40.50.12230">
    <property type="match status" value="1"/>
</dbReference>
<proteinExistence type="predicted"/>
<organism evidence="2 3">
    <name type="scientific">Candidatus Intestinimonas pullistercoris</name>
    <dbReference type="NCBI Taxonomy" id="2838623"/>
    <lineage>
        <taxon>Bacteria</taxon>
        <taxon>Bacillati</taxon>
        <taxon>Bacillota</taxon>
        <taxon>Clostridia</taxon>
        <taxon>Eubacteriales</taxon>
        <taxon>Intestinimonas</taxon>
    </lineage>
</organism>
<dbReference type="Proteomes" id="UP000823882">
    <property type="component" value="Unassembled WGS sequence"/>
</dbReference>
<dbReference type="GO" id="GO:0004479">
    <property type="term" value="F:methionyl-tRNA formyltransferase activity"/>
    <property type="evidence" value="ECO:0007669"/>
    <property type="project" value="TreeGrafter"/>
</dbReference>
<dbReference type="CDD" id="cd08369">
    <property type="entry name" value="FMT_core"/>
    <property type="match status" value="1"/>
</dbReference>
<dbReference type="PANTHER" id="PTHR11138:SF5">
    <property type="entry name" value="METHIONYL-TRNA FORMYLTRANSFERASE, MITOCHONDRIAL"/>
    <property type="match status" value="1"/>
</dbReference>
<dbReference type="Pfam" id="PF00551">
    <property type="entry name" value="Formyl_trans_N"/>
    <property type="match status" value="1"/>
</dbReference>
<dbReference type="GO" id="GO:0005829">
    <property type="term" value="C:cytosol"/>
    <property type="evidence" value="ECO:0007669"/>
    <property type="project" value="TreeGrafter"/>
</dbReference>
<evidence type="ECO:0000313" key="3">
    <source>
        <dbReference type="Proteomes" id="UP000823882"/>
    </source>
</evidence>
<dbReference type="InterPro" id="IPR002376">
    <property type="entry name" value="Formyl_transf_N"/>
</dbReference>
<protein>
    <recommendedName>
        <fullName evidence="1">Formyl transferase N-terminal domain-containing protein</fullName>
    </recommendedName>
</protein>
<name>A0A9D2P1U1_9FIRM</name>
<reference evidence="2" key="1">
    <citation type="journal article" date="2021" name="PeerJ">
        <title>Extensive microbial diversity within the chicken gut microbiome revealed by metagenomics and culture.</title>
        <authorList>
            <person name="Gilroy R."/>
            <person name="Ravi A."/>
            <person name="Getino M."/>
            <person name="Pursley I."/>
            <person name="Horton D.L."/>
            <person name="Alikhan N.F."/>
            <person name="Baker D."/>
            <person name="Gharbi K."/>
            <person name="Hall N."/>
            <person name="Watson M."/>
            <person name="Adriaenssens E.M."/>
            <person name="Foster-Nyarko E."/>
            <person name="Jarju S."/>
            <person name="Secka A."/>
            <person name="Antonio M."/>
            <person name="Oren A."/>
            <person name="Chaudhuri R.R."/>
            <person name="La Ragione R."/>
            <person name="Hildebrand F."/>
            <person name="Pallen M.J."/>
        </authorList>
    </citation>
    <scope>NUCLEOTIDE SEQUENCE</scope>
    <source>
        <strain evidence="2">CHK186-1790</strain>
    </source>
</reference>